<accession>A0ABU5RJJ3</accession>
<name>A0ABU5RJJ3_9PSEU</name>
<dbReference type="InterPro" id="IPR032359">
    <property type="entry name" value="KwaB-like"/>
</dbReference>
<dbReference type="EMBL" id="JAYFSI010000015">
    <property type="protein sequence ID" value="MEA5366466.1"/>
    <property type="molecule type" value="Genomic_DNA"/>
</dbReference>
<comment type="caution">
    <text evidence="1">The sequence shown here is derived from an EMBL/GenBank/DDBJ whole genome shotgun (WGS) entry which is preliminary data.</text>
</comment>
<keyword evidence="2" id="KW-1185">Reference proteome</keyword>
<evidence type="ECO:0000313" key="1">
    <source>
        <dbReference type="EMBL" id="MEA5366466.1"/>
    </source>
</evidence>
<dbReference type="Pfam" id="PF16162">
    <property type="entry name" value="KwaB"/>
    <property type="match status" value="1"/>
</dbReference>
<sequence>MASSELDMTAPATVVVVWRSGQRAIGRAVKAGGDVTEALRGYAGSALEKVRTATGRPYDPNDEQGDEDAYLVADRDELLDTALLEQILTAASLPQATERELKEQRLALYALVVGKDPGRLTAFVRRGNPVSLASKGVLATFDRTLTRVTNPLLAFDKYYDLIIYPQGVHILDQVKFEALFKESEAVLAKTTEWAESLGEKLPITPEGIEWLAERLRKTGILRRKVQGILRSDYLAQLTPNVLRDKITAHGLDAKQLMPDGQLVINKETEHDVLLLLNEDLWTGDFSGKQYAAGRKSPRQP</sequence>
<organism evidence="1 2">
    <name type="scientific">Amycolatopsis heterodermiae</name>
    <dbReference type="NCBI Taxonomy" id="3110235"/>
    <lineage>
        <taxon>Bacteria</taxon>
        <taxon>Bacillati</taxon>
        <taxon>Actinomycetota</taxon>
        <taxon>Actinomycetes</taxon>
        <taxon>Pseudonocardiales</taxon>
        <taxon>Pseudonocardiaceae</taxon>
        <taxon>Amycolatopsis</taxon>
    </lineage>
</organism>
<dbReference type="Proteomes" id="UP001304298">
    <property type="component" value="Unassembled WGS sequence"/>
</dbReference>
<evidence type="ECO:0000313" key="2">
    <source>
        <dbReference type="Proteomes" id="UP001304298"/>
    </source>
</evidence>
<reference evidence="1 2" key="1">
    <citation type="submission" date="2023-12" db="EMBL/GenBank/DDBJ databases">
        <title>Amycolatopsis sp. V23-08.</title>
        <authorList>
            <person name="Somphong A."/>
        </authorList>
    </citation>
    <scope>NUCLEOTIDE SEQUENCE [LARGE SCALE GENOMIC DNA]</scope>
    <source>
        <strain evidence="1 2">V23-08</strain>
    </source>
</reference>
<gene>
    <name evidence="1" type="ORF">VA596_43535</name>
</gene>
<protein>
    <submittedName>
        <fullName evidence="1">DUF4868 domain-containing protein</fullName>
    </submittedName>
</protein>
<proteinExistence type="predicted"/>
<dbReference type="RefSeq" id="WP_323335711.1">
    <property type="nucleotide sequence ID" value="NZ_JAYFSI010000015.1"/>
</dbReference>